<sequence length="667" mass="71104">MRKTILTITAAAALTACGSAAAAAGVGLYVVPGIFFDDAGAGAGSSKIDPAFRPALDMKQSVAKLQEHAQAHFKALAPTIDSKNRLRTLALSVQVTRASRYQIDKSDGTTDIYLPLTLSLYFSNPMTGEVLQSFSQTRYDVMTVTRASGKAAIDAGVANAYRNGFVTLLDTMLAGAARQFNPYVVETRVVDTWRGFVILDRGYRAGIGKGDVMNDGVSEIRVEHAGADYAVAVPVLGAPKDGAVFSRAGTMALSDVKKPRVLALVSDGNDDLSNAVSTQLFTDKLGSGAPFATLPLNGNFSQVQASIDSNTSIGHEVSGKRALPDYFIRMVVPPARQYALPTNLTYKTLQSYQAWAFAELLSRDGRVLYAADVTQRIDDTVTDKAGFNAADRREVVLKNALNDLADRFSKEVRFQPLTLKVVATTADTFQVEDAAGALQSGDTIRVYHGIGKPGPLTEEALVPTWEATVVSRDGARVTASPVLPIAGKPPRPESGDVVLADSVANANGGGQRMAYCPAEKSQVGTVTLDRFNLLAYAGAASAKVVMINPALADLVKGRVGGQSGFARDLALRPGTYDRCIEALYRIDPRDRKCEDGLCAQGYNVRLAYRQRAGGNVVGQAILEHGFVSNGFPTTADTTNVNALQAMDLDRDTRTSLDGVMKQMLNPN</sequence>
<dbReference type="AlphaFoldDB" id="A0A2N5CDG2"/>
<reference evidence="2 3" key="1">
    <citation type="submission" date="2017-12" db="EMBL/GenBank/DDBJ databases">
        <title>Genome sequence of the active heterotrophic nitrifier-denitrifier, Cupriavidus pauculus UM1.</title>
        <authorList>
            <person name="Putonti C."/>
            <person name="Castignetti D."/>
        </authorList>
    </citation>
    <scope>NUCLEOTIDE SEQUENCE [LARGE SCALE GENOMIC DNA]</scope>
    <source>
        <strain evidence="2 3">UM1</strain>
    </source>
</reference>
<evidence type="ECO:0000313" key="2">
    <source>
        <dbReference type="EMBL" id="PLQ00217.1"/>
    </source>
</evidence>
<comment type="caution">
    <text evidence="2">The sequence shown here is derived from an EMBL/GenBank/DDBJ whole genome shotgun (WGS) entry which is preliminary data.</text>
</comment>
<feature type="signal peptide" evidence="1">
    <location>
        <begin position="1"/>
        <end position="22"/>
    </location>
</feature>
<dbReference type="PROSITE" id="PS51257">
    <property type="entry name" value="PROKAR_LIPOPROTEIN"/>
    <property type="match status" value="1"/>
</dbReference>
<keyword evidence="1" id="KW-0732">Signal</keyword>
<dbReference type="Proteomes" id="UP000234341">
    <property type="component" value="Unassembled WGS sequence"/>
</dbReference>
<dbReference type="EMBL" id="PJRP01000004">
    <property type="protein sequence ID" value="PLQ00217.1"/>
    <property type="molecule type" value="Genomic_DNA"/>
</dbReference>
<protein>
    <submittedName>
        <fullName evidence="2">Uncharacterized protein</fullName>
    </submittedName>
</protein>
<name>A0A2N5CDG2_9BURK</name>
<gene>
    <name evidence="2" type="ORF">CYJ10_11170</name>
</gene>
<evidence type="ECO:0000256" key="1">
    <source>
        <dbReference type="SAM" id="SignalP"/>
    </source>
</evidence>
<proteinExistence type="predicted"/>
<organism evidence="2 3">
    <name type="scientific">Cupriavidus pauculus</name>
    <dbReference type="NCBI Taxonomy" id="82633"/>
    <lineage>
        <taxon>Bacteria</taxon>
        <taxon>Pseudomonadati</taxon>
        <taxon>Pseudomonadota</taxon>
        <taxon>Betaproteobacteria</taxon>
        <taxon>Burkholderiales</taxon>
        <taxon>Burkholderiaceae</taxon>
        <taxon>Cupriavidus</taxon>
    </lineage>
</organism>
<feature type="chain" id="PRO_5014639468" evidence="1">
    <location>
        <begin position="23"/>
        <end position="667"/>
    </location>
</feature>
<accession>A0A2N5CDG2</accession>
<dbReference type="RefSeq" id="WP_101681588.1">
    <property type="nucleotide sequence ID" value="NZ_PJRP01000004.1"/>
</dbReference>
<dbReference type="OrthoDB" id="6708026at2"/>
<evidence type="ECO:0000313" key="3">
    <source>
        <dbReference type="Proteomes" id="UP000234341"/>
    </source>
</evidence>